<evidence type="ECO:0000313" key="1">
    <source>
        <dbReference type="EMBL" id="AAF79664.1"/>
    </source>
</evidence>
<sequence>MYPMAIGNVLGIMGGLPVYDEFHQKCTRASRCLLTRIIRGKLWRMMWRAKNGSWLGVKISSRRIRKGIGLETRKIPYQEILGVPKFRVLENRYKYSTTKGEQP</sequence>
<name>Q9LP06_ARATH</name>
<dbReference type="EMBL" id="AC022314">
    <property type="protein sequence ID" value="AAF79664.1"/>
    <property type="molecule type" value="Genomic_DNA"/>
</dbReference>
<proteinExistence type="predicted"/>
<reference evidence="1" key="3">
    <citation type="submission" date="2000-06" db="EMBL/GenBank/DDBJ databases">
        <authorList>
            <person name="Cheuk R."/>
            <person name="Shinn P."/>
            <person name="Brooks S."/>
            <person name="Buehler E."/>
            <person name="Chao Q."/>
            <person name="Johnson-Hopson C."/>
            <person name="Khan S."/>
            <person name="Kim C."/>
            <person name="Altafi H."/>
            <person name="Bei B."/>
            <person name="Chin C."/>
            <person name="Chiou J."/>
            <person name="Choi E."/>
            <person name="Conn L."/>
            <person name="Conway A."/>
            <person name="Gonzalez A."/>
            <person name="Hansen N."/>
            <person name="Howing B."/>
            <person name="Koo T."/>
            <person name="Lam B."/>
            <person name="Lee J."/>
            <person name="Lenz C."/>
            <person name="Li J."/>
            <person name="Liu A."/>
            <person name="Liu J."/>
            <person name="Liu S."/>
            <person name="Mukharsky N."/>
            <person name="Nguyen M."/>
            <person name="Palm C."/>
            <person name="Pham P."/>
            <person name="Sakano H."/>
            <person name="Schwartz J."/>
            <person name="Southwick A."/>
            <person name="Thaveri A."/>
            <person name="Toriumi M."/>
            <person name="Vaysberg M."/>
            <person name="Yu G."/>
            <person name="Davis R."/>
            <person name="Federspiel N."/>
            <person name="Theologis A."/>
            <person name="Ecker J."/>
        </authorList>
    </citation>
    <scope>NUCLEOTIDE SEQUENCE</scope>
</reference>
<reference evidence="1" key="2">
    <citation type="submission" date="2000-05" db="EMBL/GenBank/DDBJ databases">
        <title>Genomic sequence for Arabidopsis thaliana BAC F9C16 from chromosome I.</title>
        <authorList>
            <person name="Shinn P."/>
            <person name="Brooks S."/>
            <person name="Buehler E."/>
            <person name="Chao Q."/>
            <person name="Johnson-Hopson C."/>
            <person name="Khan S."/>
            <person name="Kieleczawa J."/>
            <person name="Kim C."/>
            <person name="Altafi H."/>
            <person name="Bei Q."/>
            <person name="Chin C."/>
            <person name="Chiou J."/>
            <person name="Choi E."/>
            <person name="Conn L."/>
            <person name="Conway A."/>
            <person name="Gonzales A."/>
            <person name="Hansen N."/>
            <person name="Howing B."/>
            <person name="Koo T."/>
            <person name="Lam B."/>
            <person name="Lee J."/>
            <person name="Lenz C."/>
            <person name="Li J."/>
            <person name="Liu A."/>
            <person name="Liu K."/>
            <person name="Liu S."/>
            <person name="Mukharsky N."/>
            <person name="Nguyen M."/>
            <person name="Palm C."/>
            <person name="Pham P."/>
            <person name="Sakano H."/>
            <person name="Schwartz J."/>
            <person name="Southwick A."/>
            <person name="Thaveri A."/>
            <person name="Toriumi M."/>
            <person name="Vaysberg M."/>
            <person name="Yu G."/>
            <person name="Federspiel N.A."/>
            <person name="Theologis A."/>
            <person name="Ecker J.R."/>
        </authorList>
    </citation>
    <scope>NUCLEOTIDE SEQUENCE</scope>
</reference>
<organism evidence="1">
    <name type="scientific">Arabidopsis thaliana</name>
    <name type="common">Mouse-ear cress</name>
    <dbReference type="NCBI Taxonomy" id="3702"/>
    <lineage>
        <taxon>Eukaryota</taxon>
        <taxon>Viridiplantae</taxon>
        <taxon>Streptophyta</taxon>
        <taxon>Embryophyta</taxon>
        <taxon>Tracheophyta</taxon>
        <taxon>Spermatophyta</taxon>
        <taxon>Magnoliopsida</taxon>
        <taxon>eudicotyledons</taxon>
        <taxon>Gunneridae</taxon>
        <taxon>Pentapetalae</taxon>
        <taxon>rosids</taxon>
        <taxon>malvids</taxon>
        <taxon>Brassicales</taxon>
        <taxon>Brassicaceae</taxon>
        <taxon>Camelineae</taxon>
        <taxon>Arabidopsis</taxon>
    </lineage>
</organism>
<accession>Q9LP06</accession>
<dbReference type="AlphaFoldDB" id="Q9LP06"/>
<reference key="1">
    <citation type="journal article" date="2000" name="Nature">
        <title>Sequence and analysis of chromosome 1 of the plant Arabidopsis thaliana.</title>
        <authorList>
            <person name="Theologis A."/>
            <person name="Ecker J.R."/>
            <person name="Palm C.J."/>
            <person name="Federspiel N.A."/>
            <person name="Kaul S."/>
            <person name="White O."/>
            <person name="Alonso J."/>
            <person name="Altafi H."/>
            <person name="Araujo R."/>
            <person name="Bowman C.L."/>
            <person name="Brooks S.Y."/>
            <person name="Buehler E."/>
            <person name="Chan A."/>
            <person name="Chao Q."/>
            <person name="Chen H."/>
            <person name="Cheuk R.F."/>
            <person name="Chin C.W."/>
            <person name="Chung M.K."/>
            <person name="Conn L."/>
            <person name="Conway A.B."/>
            <person name="Conway A.R."/>
            <person name="Creasy T.H."/>
            <person name="Dewar K."/>
            <person name="Dunn P."/>
            <person name="Etgu P."/>
            <person name="Feldblyum T.V."/>
            <person name="Feng J."/>
            <person name="Fong B."/>
            <person name="Fujii C.Y."/>
            <person name="Gill J.E."/>
            <person name="Goldsmith A.D."/>
            <person name="Haas B."/>
            <person name="Hansen N.F."/>
            <person name="Hughes B."/>
            <person name="Huizar L."/>
            <person name="Hunter J.L."/>
            <person name="Jenkins J."/>
            <person name="Johnson-Hopson C."/>
            <person name="Khan S."/>
            <person name="Khaykin E."/>
            <person name="Kim C.J."/>
            <person name="Koo H.L."/>
            <person name="Kremenetskaia I."/>
            <person name="Kurtz D.B."/>
            <person name="Kwan A."/>
            <person name="Lam B."/>
            <person name="Langin-Hooper S."/>
            <person name="Lee A."/>
            <person name="Lee J.M."/>
            <person name="Lenz C.A."/>
            <person name="Li J.H."/>
            <person name="Li Y."/>
            <person name="Lin X."/>
            <person name="Liu S.X."/>
            <person name="Liu Z.A."/>
            <person name="Luros J.S."/>
            <person name="Maiti R."/>
            <person name="Marziali A."/>
            <person name="Militscher J."/>
            <person name="Miranda M."/>
            <person name="Nguyen M."/>
            <person name="Nierman W.C."/>
            <person name="Osborne B.I."/>
            <person name="Pai G."/>
            <person name="Peterson J."/>
            <person name="Pham P.K."/>
            <person name="Rizzo M."/>
            <person name="Rooney T."/>
            <person name="Rowley D."/>
            <person name="Sakano H."/>
            <person name="Salzberg S.L."/>
            <person name="Schwartz J.R."/>
            <person name="Shinn P."/>
            <person name="Southwick A.M."/>
            <person name="Sun H."/>
            <person name="Tallon L.J."/>
            <person name="Tambunga G."/>
            <person name="Toriumi M.J."/>
            <person name="Town C.D."/>
            <person name="Utterback T."/>
            <person name="Van Aken S."/>
            <person name="Vaysberg M."/>
            <person name="Vysotskaia V.S."/>
            <person name="Walker M."/>
            <person name="Wu D."/>
            <person name="Yu G."/>
            <person name="Fraser C.M."/>
            <person name="Venter J.C."/>
            <person name="Davis R.W."/>
        </authorList>
    </citation>
    <scope>NUCLEOTIDE SEQUENCE [LARGE SCALE GENOMIC DNA]</scope>
    <source>
        <strain>cv. Columbia</strain>
    </source>
</reference>
<protein>
    <submittedName>
        <fullName evidence="1">F9C16.12</fullName>
    </submittedName>
</protein>